<dbReference type="GO" id="GO:0003677">
    <property type="term" value="F:DNA binding"/>
    <property type="evidence" value="ECO:0007669"/>
    <property type="project" value="UniProtKB-UniRule"/>
</dbReference>
<dbReference type="Proteomes" id="UP000290624">
    <property type="component" value="Unassembled WGS sequence"/>
</dbReference>
<comment type="function">
    <text evidence="8">Initiates the restart of stalled replication forks, which reloads the replicative helicase on sites other than the origin of replication. Recognizes and binds to abandoned replication forks and remodels them to uncover a helicase loading site. Promotes assembly of the primosome at these replication forks.</text>
</comment>
<dbReference type="GO" id="GO:0006310">
    <property type="term" value="P:DNA recombination"/>
    <property type="evidence" value="ECO:0007669"/>
    <property type="project" value="InterPro"/>
</dbReference>
<dbReference type="EMBL" id="PPCV01000001">
    <property type="protein sequence ID" value="RXW33509.1"/>
    <property type="molecule type" value="Genomic_DNA"/>
</dbReference>
<comment type="similarity">
    <text evidence="8">Belongs to the helicase family. PriA subfamily.</text>
</comment>
<feature type="binding site" evidence="8">
    <location>
        <position position="383"/>
    </location>
    <ligand>
        <name>Zn(2+)</name>
        <dbReference type="ChEBI" id="CHEBI:29105"/>
        <label>1</label>
    </ligand>
</feature>
<dbReference type="GO" id="GO:0006269">
    <property type="term" value="P:DNA replication, synthesis of primer"/>
    <property type="evidence" value="ECO:0007669"/>
    <property type="project" value="UniProtKB-KW"/>
</dbReference>
<sequence>MTTPDAPLIAHVAVDVPLPHLDRVFDYLVTPAQADSAAVGSRVRVRFAGKLRDGYILAVDHVTEVAKPAPLERVSSPEVVLTPPVAGLVRAVADHWGGTFSDVVRLAIPPRHATSEAAARPERPDPDTSQPPQVLPGYPGGERFLAALTAGEGVRAAWSPVPVFSPVGDWAAGLLDAASATMAGGRGVILMVPDADAVAWLAARATQRFGEGSFVTLTADLGPAARYRNFLAVSRGDTRCVIGTRGAVFAPVRDLGLIAVWDEGNDAYAEPRAPYPHAREVAALRAPREGAALLLAGYGRTAEVAALAARGWMVPLDLPSREVRRLGPAVRASTDTDRALERDPHARGARLPHDVFAALRTGLASGPVLVQVPRAGYAPRLSCHTCRAVAECPRCGLPLRGERGPQGLTLTCASCGPLPGAWRCPHCGDTRLRAPQVGVARTAEELGRAFPHTPVVQSWSGHLVGAVGAEPALVLATPGAEPRPEAGYAAAVLMDAGVLLARPDLRAGEEALRRWLDASALVLPGERGGTVVIVGEPGDRAVQALVRLDAPGAAARELHEREQAHFPPAARLVLLEGPPGALEDAEAAWRQVAGAEHFGPIPVEDDVWRLTVRCPPERGAELVTGMKALLAERSARKAPGAMRLRVDPQVIG</sequence>
<feature type="binding site" evidence="8">
    <location>
        <position position="427"/>
    </location>
    <ligand>
        <name>Zn(2+)</name>
        <dbReference type="ChEBI" id="CHEBI:29105"/>
        <label>1</label>
    </ligand>
</feature>
<keyword evidence="12" id="KW-1185">Reference proteome</keyword>
<feature type="binding site" evidence="8">
    <location>
        <position position="395"/>
    </location>
    <ligand>
        <name>Zn(2+)</name>
        <dbReference type="ChEBI" id="CHEBI:29105"/>
        <label>2</label>
    </ligand>
</feature>
<dbReference type="OrthoDB" id="3177118at2"/>
<dbReference type="PANTHER" id="PTHR30580:SF0">
    <property type="entry name" value="PRIMOSOMAL PROTEIN N"/>
    <property type="match status" value="1"/>
</dbReference>
<feature type="binding site" evidence="8">
    <location>
        <position position="386"/>
    </location>
    <ligand>
        <name>Zn(2+)</name>
        <dbReference type="ChEBI" id="CHEBI:29105"/>
        <label>1</label>
    </ligand>
</feature>
<keyword evidence="3 8" id="KW-0479">Metal-binding</keyword>
<dbReference type="GO" id="GO:0005524">
    <property type="term" value="F:ATP binding"/>
    <property type="evidence" value="ECO:0007669"/>
    <property type="project" value="UniProtKB-UniRule"/>
</dbReference>
<comment type="subunit">
    <text evidence="8">Component of the replication restart primosome.</text>
</comment>
<keyword evidence="5 8" id="KW-0862">Zinc</keyword>
<dbReference type="HAMAP" id="MF_00983">
    <property type="entry name" value="PriA"/>
    <property type="match status" value="1"/>
</dbReference>
<dbReference type="Pfam" id="PF17764">
    <property type="entry name" value="PriA_3primeBD"/>
    <property type="match status" value="1"/>
</dbReference>
<evidence type="ECO:0000256" key="7">
    <source>
        <dbReference type="ARBA" id="ARBA00023125"/>
    </source>
</evidence>
<gene>
    <name evidence="8" type="primary">priA</name>
    <name evidence="11" type="ORF">C1706_01775</name>
</gene>
<dbReference type="InterPro" id="IPR041222">
    <property type="entry name" value="PriA_3primeBD"/>
</dbReference>
<dbReference type="Gene3D" id="3.40.1440.60">
    <property type="entry name" value="PriA, 3(prime) DNA-binding domain"/>
    <property type="match status" value="1"/>
</dbReference>
<dbReference type="GO" id="GO:1990077">
    <property type="term" value="C:primosome complex"/>
    <property type="evidence" value="ECO:0007669"/>
    <property type="project" value="UniProtKB-UniRule"/>
</dbReference>
<dbReference type="GO" id="GO:0006270">
    <property type="term" value="P:DNA replication initiation"/>
    <property type="evidence" value="ECO:0007669"/>
    <property type="project" value="TreeGrafter"/>
</dbReference>
<dbReference type="GO" id="GO:0043138">
    <property type="term" value="F:3'-5' DNA helicase activity"/>
    <property type="evidence" value="ECO:0007669"/>
    <property type="project" value="TreeGrafter"/>
</dbReference>
<organism evidence="11 12">
    <name type="scientific">Propioniciclava flava</name>
    <dbReference type="NCBI Taxonomy" id="2072026"/>
    <lineage>
        <taxon>Bacteria</taxon>
        <taxon>Bacillati</taxon>
        <taxon>Actinomycetota</taxon>
        <taxon>Actinomycetes</taxon>
        <taxon>Propionibacteriales</taxon>
        <taxon>Propionibacteriaceae</taxon>
        <taxon>Propioniciclava</taxon>
    </lineage>
</organism>
<protein>
    <recommendedName>
        <fullName evidence="8">Probable replication restart protein PriA</fullName>
    </recommendedName>
    <alternativeName>
        <fullName evidence="8">Putative ATP-dependent DNA helicase PriA</fullName>
    </alternativeName>
</protein>
<dbReference type="GO" id="GO:0008270">
    <property type="term" value="F:zinc ion binding"/>
    <property type="evidence" value="ECO:0007669"/>
    <property type="project" value="UniProtKB-UniRule"/>
</dbReference>
<evidence type="ECO:0000256" key="2">
    <source>
        <dbReference type="ARBA" id="ARBA00022705"/>
    </source>
</evidence>
<dbReference type="PANTHER" id="PTHR30580">
    <property type="entry name" value="PRIMOSOMAL PROTEIN N"/>
    <property type="match status" value="1"/>
</dbReference>
<accession>A0A4Q2EJF7</accession>
<evidence type="ECO:0000259" key="10">
    <source>
        <dbReference type="Pfam" id="PF17764"/>
    </source>
</evidence>
<feature type="binding site" evidence="8">
    <location>
        <position position="412"/>
    </location>
    <ligand>
        <name>Zn(2+)</name>
        <dbReference type="ChEBI" id="CHEBI:29105"/>
        <label>2</label>
    </ligand>
</feature>
<feature type="binding site" evidence="8">
    <location>
        <position position="415"/>
    </location>
    <ligand>
        <name>Zn(2+)</name>
        <dbReference type="ChEBI" id="CHEBI:29105"/>
        <label>2</label>
    </ligand>
</feature>
<evidence type="ECO:0000256" key="8">
    <source>
        <dbReference type="HAMAP-Rule" id="MF_00983"/>
    </source>
</evidence>
<comment type="caution">
    <text evidence="11">The sequence shown here is derived from an EMBL/GenBank/DDBJ whole genome shotgun (WGS) entry which is preliminary data.</text>
</comment>
<evidence type="ECO:0000313" key="11">
    <source>
        <dbReference type="EMBL" id="RXW33509.1"/>
    </source>
</evidence>
<keyword evidence="1 8" id="KW-0639">Primosome</keyword>
<comment type="caution">
    <text evidence="8">As this protein does not have any detectable helicase domains, it probably does not have helicase activity.</text>
</comment>
<keyword evidence="6 8" id="KW-0067">ATP-binding</keyword>
<dbReference type="GO" id="GO:0006302">
    <property type="term" value="P:double-strand break repair"/>
    <property type="evidence" value="ECO:0007669"/>
    <property type="project" value="InterPro"/>
</dbReference>
<evidence type="ECO:0000256" key="3">
    <source>
        <dbReference type="ARBA" id="ARBA00022723"/>
    </source>
</evidence>
<evidence type="ECO:0000256" key="6">
    <source>
        <dbReference type="ARBA" id="ARBA00022840"/>
    </source>
</evidence>
<evidence type="ECO:0000256" key="5">
    <source>
        <dbReference type="ARBA" id="ARBA00022833"/>
    </source>
</evidence>
<proteinExistence type="inferred from homology"/>
<evidence type="ECO:0000256" key="4">
    <source>
        <dbReference type="ARBA" id="ARBA00022741"/>
    </source>
</evidence>
<comment type="cofactor">
    <cofactor evidence="8">
        <name>Zn(2+)</name>
        <dbReference type="ChEBI" id="CHEBI:29105"/>
    </cofactor>
    <text evidence="8">Binds 2 zinc ions per subunit.</text>
</comment>
<keyword evidence="4 8" id="KW-0547">Nucleotide-binding</keyword>
<dbReference type="Gene3D" id="3.40.50.300">
    <property type="entry name" value="P-loop containing nucleotide triphosphate hydrolases"/>
    <property type="match status" value="1"/>
</dbReference>
<reference evidence="11 12" key="1">
    <citation type="submission" date="2018-01" db="EMBL/GenBank/DDBJ databases">
        <title>Lactibacter flavus gen. nov., sp. nov., a novel bacterium of the family Propionibacteriaceae isolated from raw milk and dairy products.</title>
        <authorList>
            <person name="Wenning M."/>
            <person name="Breitenwieser F."/>
            <person name="Huptas C."/>
            <person name="von Neubeck M."/>
            <person name="Busse H.-J."/>
            <person name="Scherer S."/>
        </authorList>
    </citation>
    <scope>NUCLEOTIDE SEQUENCE [LARGE SCALE GENOMIC DNA]</scope>
    <source>
        <strain evidence="11 12">VG341</strain>
    </source>
</reference>
<dbReference type="InterPro" id="IPR005259">
    <property type="entry name" value="PriA"/>
</dbReference>
<dbReference type="AlphaFoldDB" id="A0A4Q2EJF7"/>
<feature type="domain" description="Primosomal protein N' 3' DNA-binding" evidence="10">
    <location>
        <begin position="12"/>
        <end position="109"/>
    </location>
</feature>
<keyword evidence="7 8" id="KW-0238">DNA-binding</keyword>
<evidence type="ECO:0000313" key="12">
    <source>
        <dbReference type="Proteomes" id="UP000290624"/>
    </source>
</evidence>
<feature type="binding site" evidence="8">
    <location>
        <position position="392"/>
    </location>
    <ligand>
        <name>Zn(2+)</name>
        <dbReference type="ChEBI" id="CHEBI:29105"/>
        <label>2</label>
    </ligand>
</feature>
<dbReference type="InterPro" id="IPR042115">
    <property type="entry name" value="PriA_3primeBD_sf"/>
</dbReference>
<dbReference type="RefSeq" id="WP_129457475.1">
    <property type="nucleotide sequence ID" value="NZ_PPCV01000001.1"/>
</dbReference>
<feature type="binding site" evidence="8">
    <location>
        <position position="424"/>
    </location>
    <ligand>
        <name>Zn(2+)</name>
        <dbReference type="ChEBI" id="CHEBI:29105"/>
        <label>1</label>
    </ligand>
</feature>
<name>A0A4Q2EJF7_9ACTN</name>
<evidence type="ECO:0000256" key="9">
    <source>
        <dbReference type="SAM" id="MobiDB-lite"/>
    </source>
</evidence>
<dbReference type="InterPro" id="IPR027417">
    <property type="entry name" value="P-loop_NTPase"/>
</dbReference>
<evidence type="ECO:0000256" key="1">
    <source>
        <dbReference type="ARBA" id="ARBA00022515"/>
    </source>
</evidence>
<keyword evidence="2 8" id="KW-0235">DNA replication</keyword>
<feature type="region of interest" description="Disordered" evidence="9">
    <location>
        <begin position="113"/>
        <end position="136"/>
    </location>
</feature>